<dbReference type="PANTHER" id="PTHR21197:SF0">
    <property type="entry name" value="UDP-GALACTOPYRANOSE MUTASE"/>
    <property type="match status" value="1"/>
</dbReference>
<name>A0ABU6J7B5_9BURK</name>
<dbReference type="Pfam" id="PF13692">
    <property type="entry name" value="Glyco_trans_1_4"/>
    <property type="match status" value="1"/>
</dbReference>
<gene>
    <name evidence="2" type="ORF">RY831_10285</name>
</gene>
<dbReference type="Pfam" id="PF13450">
    <property type="entry name" value="NAD_binding_8"/>
    <property type="match status" value="1"/>
</dbReference>
<proteinExistence type="predicted"/>
<dbReference type="Pfam" id="PF01593">
    <property type="entry name" value="Amino_oxidase"/>
    <property type="match status" value="1"/>
</dbReference>
<feature type="domain" description="Amine oxidase" evidence="1">
    <location>
        <begin position="622"/>
        <end position="861"/>
    </location>
</feature>
<dbReference type="EMBL" id="JAWIIV010000007">
    <property type="protein sequence ID" value="MEC4719539.1"/>
    <property type="molecule type" value="Genomic_DNA"/>
</dbReference>
<keyword evidence="3" id="KW-1185">Reference proteome</keyword>
<organism evidence="2 3">
    <name type="scientific">Noviherbaspirillum album</name>
    <dbReference type="NCBI Taxonomy" id="3080276"/>
    <lineage>
        <taxon>Bacteria</taxon>
        <taxon>Pseudomonadati</taxon>
        <taxon>Pseudomonadota</taxon>
        <taxon>Betaproteobacteria</taxon>
        <taxon>Burkholderiales</taxon>
        <taxon>Oxalobacteraceae</taxon>
        <taxon>Noviherbaspirillum</taxon>
    </lineage>
</organism>
<evidence type="ECO:0000259" key="1">
    <source>
        <dbReference type="Pfam" id="PF01593"/>
    </source>
</evidence>
<dbReference type="RefSeq" id="WP_326506254.1">
    <property type="nucleotide sequence ID" value="NZ_JAWIIV010000007.1"/>
</dbReference>
<dbReference type="Gene3D" id="3.50.50.60">
    <property type="entry name" value="FAD/NAD(P)-binding domain"/>
    <property type="match status" value="1"/>
</dbReference>
<reference evidence="2 3" key="1">
    <citation type="submission" date="2023-10" db="EMBL/GenBank/DDBJ databases">
        <title>Noviherbaspirillum sp. CPCC 100848 genome assembly.</title>
        <authorList>
            <person name="Li X.Y."/>
            <person name="Fang X.M."/>
        </authorList>
    </citation>
    <scope>NUCLEOTIDE SEQUENCE [LARGE SCALE GENOMIC DNA]</scope>
    <source>
        <strain evidence="2 3">CPCC 100848</strain>
    </source>
</reference>
<dbReference type="SUPFAM" id="SSF53756">
    <property type="entry name" value="UDP-Glycosyltransferase/glycogen phosphorylase"/>
    <property type="match status" value="1"/>
</dbReference>
<evidence type="ECO:0000313" key="3">
    <source>
        <dbReference type="Proteomes" id="UP001352263"/>
    </source>
</evidence>
<accession>A0ABU6J7B5</accession>
<dbReference type="InterPro" id="IPR002937">
    <property type="entry name" value="Amino_oxidase"/>
</dbReference>
<evidence type="ECO:0000313" key="2">
    <source>
        <dbReference type="EMBL" id="MEC4719539.1"/>
    </source>
</evidence>
<dbReference type="Proteomes" id="UP001352263">
    <property type="component" value="Unassembled WGS sequence"/>
</dbReference>
<sequence length="873" mass="96999">MASAIIVFSHLRWDFVFQRPQHLLSRLARHYPIVIVEEPVHDTERTFLKTYSPAPNILVCQPHTPVAMPGFHDDQLPHLQKLLRELVRDYDDHLAWFYTPMALPLLQELKPRLVVYDCMDELAAFKNAPKQLLQRESALLKVADLVFTGGQSLYRSKRDRHPNVHCFPSSVDRAHFVQALDRTNSHPAHREIPGPRLGFYGVIDERFDVDLLGSLADAHPMWQIVLVGPVVKIDPATLPQRANIHYLGQQPYEALPQFLAGWDVCLLPFAMNESTRFISPTKTLEYMAAELPIVSTPVTDVASCYSDIVAIAGDAESFIAACEAALLAPPEEHARKVEGMRRVLAATSWDSTVEQMRALIDITPRRQDIPLIEPAAVPVAIDESEAPNVNLLRRDEASRFAKTAIIGAGPTGLSAAYHLGHDAVLFEKNDMVGGWCRSIRDKGFTFDHAGHIMFSDDPYVLELYDILLGSNVHWQDREAWIYSKNVHTRYPFQGALHGLPPEVVKECIMGAVEARYGAAKPGATVSSTAKAADCCADGGVALSGTNVASLEKRGPANFEEFIHQVWGAGIARHFAIPYNRKLWAVPLTEMETSWLGGRVPLPDLEQIITGALEPAAKPMGPNARFGYPLRGGFQALVSGFVPHIKGTIELSADIVAVSPKQHLLTLADGRRYEYESLISTMPLPELVRIIGDEAPEEVKQAAAGLKHISVRCVNLAVARENITDKHWIYYPEDTTLFHRIFVQGNASPECNAPGGFGITCEISYSPDYKPLPLSGQALIDRCIEDCIKVGIFRGDDKVIVANEADMPYAYVIYDHARARNVDTIRSWLAMHDIILAGRYSEWEYYNSDHAFIAGKKAAEAVKWVERKSAVAAE</sequence>
<dbReference type="PANTHER" id="PTHR21197">
    <property type="entry name" value="UDP-GALACTOPYRANOSE MUTASE"/>
    <property type="match status" value="1"/>
</dbReference>
<dbReference type="Gene3D" id="3.40.50.2000">
    <property type="entry name" value="Glycogen Phosphorylase B"/>
    <property type="match status" value="1"/>
</dbReference>
<dbReference type="SUPFAM" id="SSF51905">
    <property type="entry name" value="FAD/NAD(P)-binding domain"/>
    <property type="match status" value="1"/>
</dbReference>
<protein>
    <submittedName>
        <fullName evidence="2">NAD(P)-binding protein</fullName>
    </submittedName>
</protein>
<dbReference type="InterPro" id="IPR036188">
    <property type="entry name" value="FAD/NAD-bd_sf"/>
</dbReference>
<comment type="caution">
    <text evidence="2">The sequence shown here is derived from an EMBL/GenBank/DDBJ whole genome shotgun (WGS) entry which is preliminary data.</text>
</comment>